<dbReference type="Pfam" id="PF02482">
    <property type="entry name" value="Ribosomal_S30AE"/>
    <property type="match status" value="1"/>
</dbReference>
<dbReference type="SUPFAM" id="SSF69754">
    <property type="entry name" value="Ribosome binding protein Y (YfiA homologue)"/>
    <property type="match status" value="1"/>
</dbReference>
<sequence>MEIQVNTDHNIDLPEAPIADVEFEVRAVLARFADHITRVEVHLSDESAGRSSGEDKRCMLEARPAGRAPVAVTVHAATVDEALRGALHKLKRLLESEPTGSTGHHARDSIRGKQRRGRP</sequence>
<dbReference type="InterPro" id="IPR003489">
    <property type="entry name" value="RHF/RaiA"/>
</dbReference>
<proteinExistence type="predicted"/>
<dbReference type="Gene3D" id="3.30.160.100">
    <property type="entry name" value="Ribosome hibernation promotion factor-like"/>
    <property type="match status" value="1"/>
</dbReference>
<dbReference type="InterPro" id="IPR036567">
    <property type="entry name" value="RHF-like"/>
</dbReference>
<keyword evidence="3" id="KW-1185">Reference proteome</keyword>
<accession>A0ABY4QNM1</accession>
<gene>
    <name evidence="2" type="ORF">M5I08_10285</name>
</gene>
<dbReference type="EMBL" id="CP097320">
    <property type="protein sequence ID" value="UQX12568.1"/>
    <property type="molecule type" value="Genomic_DNA"/>
</dbReference>
<reference evidence="2" key="1">
    <citation type="submission" date="2022-05" db="EMBL/GenBank/DDBJ databases">
        <title>A methanotrophic Mycobacterium dominates a cave microbial ecosystem.</title>
        <authorList>
            <person name="Van Spanning R.J.M."/>
            <person name="Guan Q."/>
            <person name="Melkonian C."/>
            <person name="Gallant J."/>
            <person name="Polerecky L."/>
            <person name="Flot J.-F."/>
            <person name="Brandt B.W."/>
            <person name="Braster M."/>
            <person name="Iturbe Espinoza P."/>
            <person name="Aerts J."/>
            <person name="Meima-Franke M."/>
            <person name="Piersma S.R."/>
            <person name="Bunduc C."/>
            <person name="Ummels R."/>
            <person name="Pain A."/>
            <person name="Fleming E.J."/>
            <person name="van der Wel N."/>
            <person name="Gherman V.D."/>
            <person name="Sarbu S.M."/>
            <person name="Bodelier P.L.E."/>
            <person name="Bitter W."/>
        </authorList>
    </citation>
    <scope>NUCLEOTIDE SEQUENCE</scope>
    <source>
        <strain evidence="2">Sulfur Cave</strain>
    </source>
</reference>
<feature type="region of interest" description="Disordered" evidence="1">
    <location>
        <begin position="94"/>
        <end position="119"/>
    </location>
</feature>
<name>A0ABY4QNM1_9MYCO</name>
<evidence type="ECO:0000256" key="1">
    <source>
        <dbReference type="SAM" id="MobiDB-lite"/>
    </source>
</evidence>
<organism evidence="2 3">
    <name type="scientific">Candidatus Mycobacterium methanotrophicum</name>
    <dbReference type="NCBI Taxonomy" id="2943498"/>
    <lineage>
        <taxon>Bacteria</taxon>
        <taxon>Bacillati</taxon>
        <taxon>Actinomycetota</taxon>
        <taxon>Actinomycetes</taxon>
        <taxon>Mycobacteriales</taxon>
        <taxon>Mycobacteriaceae</taxon>
        <taxon>Mycobacterium</taxon>
    </lineage>
</organism>
<dbReference type="Proteomes" id="UP001056610">
    <property type="component" value="Chromosome"/>
</dbReference>
<evidence type="ECO:0000313" key="3">
    <source>
        <dbReference type="Proteomes" id="UP001056610"/>
    </source>
</evidence>
<protein>
    <submittedName>
        <fullName evidence="2">HPF/RaiA family ribosome-associated protein</fullName>
    </submittedName>
</protein>
<evidence type="ECO:0000313" key="2">
    <source>
        <dbReference type="EMBL" id="UQX12568.1"/>
    </source>
</evidence>
<dbReference type="RefSeq" id="WP_249763237.1">
    <property type="nucleotide sequence ID" value="NZ_CAJUXY010000074.1"/>
</dbReference>